<evidence type="ECO:0000256" key="1">
    <source>
        <dbReference type="ARBA" id="ARBA00012513"/>
    </source>
</evidence>
<dbReference type="EC" id="2.7.11.1" evidence="1"/>
<evidence type="ECO:0000256" key="9">
    <source>
        <dbReference type="PROSITE-ProRule" id="PRU00169"/>
    </source>
</evidence>
<feature type="compositionally biased region" description="Basic and acidic residues" evidence="10">
    <location>
        <begin position="878"/>
        <end position="891"/>
    </location>
</feature>
<comment type="catalytic activity">
    <reaction evidence="7">
        <text>L-threonyl-[protein] + ATP = O-phospho-L-threonyl-[protein] + ADP + H(+)</text>
        <dbReference type="Rhea" id="RHEA:46608"/>
        <dbReference type="Rhea" id="RHEA-COMP:11060"/>
        <dbReference type="Rhea" id="RHEA-COMP:11605"/>
        <dbReference type="ChEBI" id="CHEBI:15378"/>
        <dbReference type="ChEBI" id="CHEBI:30013"/>
        <dbReference type="ChEBI" id="CHEBI:30616"/>
        <dbReference type="ChEBI" id="CHEBI:61977"/>
        <dbReference type="ChEBI" id="CHEBI:456216"/>
        <dbReference type="EC" id="2.7.11.1"/>
    </reaction>
</comment>
<feature type="compositionally biased region" description="Basic and acidic residues" evidence="10">
    <location>
        <begin position="442"/>
        <end position="459"/>
    </location>
</feature>
<dbReference type="SUPFAM" id="SSF56112">
    <property type="entry name" value="Protein kinase-like (PK-like)"/>
    <property type="match status" value="1"/>
</dbReference>
<feature type="region of interest" description="Disordered" evidence="10">
    <location>
        <begin position="1101"/>
        <end position="1123"/>
    </location>
</feature>
<evidence type="ECO:0000313" key="14">
    <source>
        <dbReference type="EMBL" id="KAK9709568.1"/>
    </source>
</evidence>
<dbReference type="Gene3D" id="3.30.200.20">
    <property type="entry name" value="Phosphorylase Kinase, domain 1"/>
    <property type="match status" value="2"/>
</dbReference>
<evidence type="ECO:0000259" key="13">
    <source>
        <dbReference type="PROSITE" id="PS51285"/>
    </source>
</evidence>
<dbReference type="PROSITE" id="PS51285">
    <property type="entry name" value="AGC_KINASE_CTER"/>
    <property type="match status" value="1"/>
</dbReference>
<feature type="compositionally biased region" description="Polar residues" evidence="10">
    <location>
        <begin position="92"/>
        <end position="104"/>
    </location>
</feature>
<dbReference type="InterPro" id="IPR011009">
    <property type="entry name" value="Kinase-like_dom_sf"/>
</dbReference>
<dbReference type="InterPro" id="IPR008271">
    <property type="entry name" value="Ser/Thr_kinase_AS"/>
</dbReference>
<feature type="domain" description="AGC-kinase C-terminal" evidence="13">
    <location>
        <begin position="1529"/>
        <end position="1628"/>
    </location>
</feature>
<dbReference type="SMART" id="SM00133">
    <property type="entry name" value="S_TK_X"/>
    <property type="match status" value="1"/>
</dbReference>
<feature type="region of interest" description="Disordered" evidence="10">
    <location>
        <begin position="91"/>
        <end position="111"/>
    </location>
</feature>
<feature type="domain" description="Protein kinase" evidence="11">
    <location>
        <begin position="1175"/>
        <end position="1528"/>
    </location>
</feature>
<dbReference type="InterPro" id="IPR000014">
    <property type="entry name" value="PAS"/>
</dbReference>
<feature type="compositionally biased region" description="Acidic residues" evidence="10">
    <location>
        <begin position="863"/>
        <end position="877"/>
    </location>
</feature>
<evidence type="ECO:0000259" key="12">
    <source>
        <dbReference type="PROSITE" id="PS50110"/>
    </source>
</evidence>
<evidence type="ECO:0000256" key="6">
    <source>
        <dbReference type="ARBA" id="ARBA00022840"/>
    </source>
</evidence>
<feature type="region of interest" description="Disordered" evidence="10">
    <location>
        <begin position="442"/>
        <end position="481"/>
    </location>
</feature>
<feature type="compositionally biased region" description="Polar residues" evidence="10">
    <location>
        <begin position="1729"/>
        <end position="1750"/>
    </location>
</feature>
<dbReference type="Pfam" id="PF00072">
    <property type="entry name" value="Response_reg"/>
    <property type="match status" value="1"/>
</dbReference>
<feature type="region of interest" description="Disordered" evidence="10">
    <location>
        <begin position="1340"/>
        <end position="1369"/>
    </location>
</feature>
<comment type="catalytic activity">
    <reaction evidence="8">
        <text>L-seryl-[protein] + ATP = O-phospho-L-seryl-[protein] + ADP + H(+)</text>
        <dbReference type="Rhea" id="RHEA:17989"/>
        <dbReference type="Rhea" id="RHEA-COMP:9863"/>
        <dbReference type="Rhea" id="RHEA-COMP:11604"/>
        <dbReference type="ChEBI" id="CHEBI:15378"/>
        <dbReference type="ChEBI" id="CHEBI:29999"/>
        <dbReference type="ChEBI" id="CHEBI:30616"/>
        <dbReference type="ChEBI" id="CHEBI:83421"/>
        <dbReference type="ChEBI" id="CHEBI:456216"/>
        <dbReference type="EC" id="2.7.11.1"/>
    </reaction>
</comment>
<gene>
    <name evidence="14" type="primary">RIM15_2</name>
    <name evidence="14" type="ORF">K7432_008931</name>
</gene>
<feature type="region of interest" description="Disordered" evidence="10">
    <location>
        <begin position="1723"/>
        <end position="1750"/>
    </location>
</feature>
<dbReference type="CDD" id="cd05611">
    <property type="entry name" value="STKc_Rim15_like"/>
    <property type="match status" value="1"/>
</dbReference>
<feature type="modified residue" description="4-aspartylphosphate" evidence="9">
    <location>
        <position position="1811"/>
    </location>
</feature>
<keyword evidence="9" id="KW-0597">Phosphoprotein</keyword>
<evidence type="ECO:0000256" key="10">
    <source>
        <dbReference type="SAM" id="MobiDB-lite"/>
    </source>
</evidence>
<dbReference type="Gene3D" id="3.40.50.2300">
    <property type="match status" value="1"/>
</dbReference>
<dbReference type="SMART" id="SM00220">
    <property type="entry name" value="S_TKc"/>
    <property type="match status" value="1"/>
</dbReference>
<feature type="compositionally biased region" description="Basic and acidic residues" evidence="10">
    <location>
        <begin position="685"/>
        <end position="698"/>
    </location>
</feature>
<dbReference type="PROSITE" id="PS00108">
    <property type="entry name" value="PROTEIN_KINASE_ST"/>
    <property type="match status" value="1"/>
</dbReference>
<evidence type="ECO:0000256" key="8">
    <source>
        <dbReference type="ARBA" id="ARBA00048679"/>
    </source>
</evidence>
<dbReference type="SUPFAM" id="SSF52172">
    <property type="entry name" value="CheY-like"/>
    <property type="match status" value="1"/>
</dbReference>
<keyword evidence="15" id="KW-1185">Reference proteome</keyword>
<evidence type="ECO:0000313" key="15">
    <source>
        <dbReference type="Proteomes" id="UP001479436"/>
    </source>
</evidence>
<feature type="region of interest" description="Disordered" evidence="10">
    <location>
        <begin position="863"/>
        <end position="908"/>
    </location>
</feature>
<feature type="compositionally biased region" description="Polar residues" evidence="10">
    <location>
        <begin position="894"/>
        <end position="905"/>
    </location>
</feature>
<proteinExistence type="predicted"/>
<feature type="compositionally biased region" description="Polar residues" evidence="10">
    <location>
        <begin position="1594"/>
        <end position="1606"/>
    </location>
</feature>
<dbReference type="CDD" id="cd17546">
    <property type="entry name" value="REC_hyHK_CKI1_RcsC-like"/>
    <property type="match status" value="1"/>
</dbReference>
<dbReference type="PANTHER" id="PTHR24356:SF1">
    <property type="entry name" value="SERINE_THREONINE-PROTEIN KINASE GREATWALL"/>
    <property type="match status" value="1"/>
</dbReference>
<dbReference type="InterPro" id="IPR000961">
    <property type="entry name" value="AGC-kinase_C"/>
</dbReference>
<feature type="region of interest" description="Disordered" evidence="10">
    <location>
        <begin position="1"/>
        <end position="68"/>
    </location>
</feature>
<keyword evidence="4" id="KW-0547">Nucleotide-binding</keyword>
<dbReference type="PROSITE" id="PS50011">
    <property type="entry name" value="PROTEIN_KINASE_DOM"/>
    <property type="match status" value="1"/>
</dbReference>
<evidence type="ECO:0000256" key="5">
    <source>
        <dbReference type="ARBA" id="ARBA00022777"/>
    </source>
</evidence>
<sequence>MNVNKFSENVRKPQDLSSGSNDSDLASWRRARTTSYNGEGSPSEWGSGPKSPLALASTNSASSSSTLSGRYLVRSKRASLIDANFADDGHISHNSGKFPSSKLQQPEFPKTRHRRVLSVSNVRLNRFQATKAFTDNISKSWGKNALGIENINTVKKLNIASEKSPSNCLSSKPEPLNMVQPTYPSSTYSYSTSEPSTPVSEAKYLYPDEYHHISSLFQNSTYLYASKLYQSRVAKAKDWSRHKPSAETHWFNWIYNPPLADGYDRPLDTYKKNREYLLWWNQVVDICYELLETPMNFDLPSTYEEFQRNKRLHLHPTPLAYSKKKKPSKTANSKKHLVFDHLPELVPMSRAVSYSGCSSTGNGKVFRLSSLPSEVTKRNLEKDIRYRKRQCDQFIREFIEILNQFVEGTLNYVEEEDDADDLSNDSYDDQVVNYIHNPEFKFGRNEVDSDDDSSTKEAHSFTSTPTISVHADDEGDNTDLHVLSTSPKPVSFMDREVQPASHYKESTPDPKEVSTTNILDTNSGVLMHAHESPKFDYDQSNIADYSSNDQIVQRWAANQASRENLAPVSLQRRGSVVVQIAEDSFCPTPFLQKAMDFISIGQDILDIDQSKLTKGKMENYINIMTKIQNQWYQNNWPHKDIFSRLLTLMGYLNISIQLREAEKFEKEYAKQDGRLGDGKNVIPEENLRSTRSPKEVKPKQKRRRAKKSSSDANKTKNDINELRKVVEEGQGVSIVMELTLNDAQLRYLSPAWKELMGSDPHVLLGHSIAEFLPDSDSDIFSIATSQLLYDDTQTIEVRFSLLRKNVDGAKESQHWATMEAKGILGYSDHINGEPSHTLWVIQPVNESEEDSWKDSELSFVGSEDFDEIDTPDNEESPNPERSHLTRDDKFKNSGYCSESGSQSGSPMPLQPLPPHVLCHICERMVSPLFFETHSELCTEVHQVERRLQACDDSLQETRAEIYEICNTIQGSTEDVDLHSDTLEILRSTKHILDLTIAIKAVDTQSQQPSKDMVEWKEISAWSPSTVDPGIQQLLLNVQMSIKEKLEVTQEMLSVIRKGEKAEAQWEAKMKLEWDGGLIDEQNIEEFNLDQSVLKPVEMKKTNIPTEELDPSKHSKARSRRPRLTLKEIDNVQSPLGSPKSSKLWQDNLSSNTAYSPTLGPTTPGPRPVQISIKDFEIIKPISKGAFGSVYLAKKRTTGEYFAIKVLKKSDMIAKNQVMNVKAERKALIMQTDSPFVVKLYFTFQSKDYLYLVMEYLNGGDCAALIKGMGELPEEWARNYLAEVVLGLEYLHGKGIVHRDLKPDNLLIDQNGHLKLTDFGLSRIGFLNRRARNQSTSLKVNVSGDKRDSYGPPSPYLDYPSGSDSSNTVSQSQHQFHVQSFLESRRNSITSNASDSISNISIPGTPLGNLLLTDEAIQNLKDEEAPKTCIGTPDYLAPESILGTGQDAMVDWWALGVILYEFLYGIPPFNADSPEEVFENILSRNIDWYEGQVQVSPEARNLMEQLMSTDVEKRLGANGVEEVKSHPFFAGIDWDILLTERPVFIPQPESIEDTDYFDGRGALMAHFDADEHPELSEADPATDQSSTHRDPANDSELQTPPADSSMSEADAVDFGNFSYKNLEVLAKANDDVIRRLKSDPSIAGSAKRHSMIHLRSDSDDQNLTIPATRSRNISVPSALNSSLMKTFNATMSSSLPNSRMSWCGKPSFLPETPGESTKRQLALSRPRTASLASPSRLGSPSTKSACSSLSRSVNNDNRTSLNCLIVDDNAISAKLLERILEKLHCNSVVCYNGAEAIRCCMGKAKFDIIFMDIKMPIIDGFTAARMIKSTKNLNQDTPIIAVTAYERNVPQAGLFDVVLSKIVTKEKIGPTLKEYCSWSPNRQRNRI</sequence>
<name>A0ABR2VXX7_9FUNG</name>
<dbReference type="Gene3D" id="1.10.510.10">
    <property type="entry name" value="Transferase(Phosphotransferase) domain 1"/>
    <property type="match status" value="2"/>
</dbReference>
<dbReference type="Pfam" id="PF00069">
    <property type="entry name" value="Pkinase"/>
    <property type="match status" value="2"/>
</dbReference>
<dbReference type="GO" id="GO:0004674">
    <property type="term" value="F:protein serine/threonine kinase activity"/>
    <property type="evidence" value="ECO:0007669"/>
    <property type="project" value="UniProtKB-EC"/>
</dbReference>
<comment type="caution">
    <text evidence="14">The sequence shown here is derived from an EMBL/GenBank/DDBJ whole genome shotgun (WGS) entry which is preliminary data.</text>
</comment>
<evidence type="ECO:0000256" key="7">
    <source>
        <dbReference type="ARBA" id="ARBA00047899"/>
    </source>
</evidence>
<dbReference type="PROSITE" id="PS50110">
    <property type="entry name" value="RESPONSE_REGULATORY"/>
    <property type="match status" value="1"/>
</dbReference>
<dbReference type="PANTHER" id="PTHR24356">
    <property type="entry name" value="SERINE/THREONINE-PROTEIN KINASE"/>
    <property type="match status" value="1"/>
</dbReference>
<keyword evidence="3 14" id="KW-0808">Transferase</keyword>
<dbReference type="InterPro" id="IPR000719">
    <property type="entry name" value="Prot_kinase_dom"/>
</dbReference>
<dbReference type="SMART" id="SM00448">
    <property type="entry name" value="REC"/>
    <property type="match status" value="1"/>
</dbReference>
<feature type="compositionally biased region" description="Low complexity" evidence="10">
    <location>
        <begin position="38"/>
        <end position="68"/>
    </location>
</feature>
<accession>A0ABR2VXX7</accession>
<dbReference type="EMBL" id="JASJQH010007399">
    <property type="protein sequence ID" value="KAK9709568.1"/>
    <property type="molecule type" value="Genomic_DNA"/>
</dbReference>
<evidence type="ECO:0000256" key="2">
    <source>
        <dbReference type="ARBA" id="ARBA00022527"/>
    </source>
</evidence>
<keyword evidence="5" id="KW-0418">Kinase</keyword>
<dbReference type="InterPro" id="IPR050236">
    <property type="entry name" value="Ser_Thr_kinase_AGC"/>
</dbReference>
<keyword evidence="2" id="KW-0723">Serine/threonine-protein kinase</keyword>
<keyword evidence="6" id="KW-0067">ATP-binding</keyword>
<organism evidence="14 15">
    <name type="scientific">Basidiobolus ranarum</name>
    <dbReference type="NCBI Taxonomy" id="34480"/>
    <lineage>
        <taxon>Eukaryota</taxon>
        <taxon>Fungi</taxon>
        <taxon>Fungi incertae sedis</taxon>
        <taxon>Zoopagomycota</taxon>
        <taxon>Entomophthoromycotina</taxon>
        <taxon>Basidiobolomycetes</taxon>
        <taxon>Basidiobolales</taxon>
        <taxon>Basidiobolaceae</taxon>
        <taxon>Basidiobolus</taxon>
    </lineage>
</organism>
<evidence type="ECO:0000256" key="3">
    <source>
        <dbReference type="ARBA" id="ARBA00022679"/>
    </source>
</evidence>
<feature type="domain" description="Response regulatory" evidence="12">
    <location>
        <begin position="1761"/>
        <end position="1875"/>
    </location>
</feature>
<feature type="compositionally biased region" description="Polar residues" evidence="10">
    <location>
        <begin position="15"/>
        <end position="24"/>
    </location>
</feature>
<evidence type="ECO:0000256" key="4">
    <source>
        <dbReference type="ARBA" id="ARBA00022741"/>
    </source>
</evidence>
<dbReference type="Proteomes" id="UP001479436">
    <property type="component" value="Unassembled WGS sequence"/>
</dbReference>
<reference evidence="14 15" key="1">
    <citation type="submission" date="2023-04" db="EMBL/GenBank/DDBJ databases">
        <title>Genome of Basidiobolus ranarum AG-B5.</title>
        <authorList>
            <person name="Stajich J.E."/>
            <person name="Carter-House D."/>
            <person name="Gryganskyi A."/>
        </authorList>
    </citation>
    <scope>NUCLEOTIDE SEQUENCE [LARGE SCALE GENOMIC DNA]</scope>
    <source>
        <strain evidence="14 15">AG-B5</strain>
    </source>
</reference>
<dbReference type="InterPro" id="IPR011006">
    <property type="entry name" value="CheY-like_superfamily"/>
</dbReference>
<feature type="compositionally biased region" description="Basic residues" evidence="10">
    <location>
        <begin position="1113"/>
        <end position="1123"/>
    </location>
</feature>
<dbReference type="CDD" id="cd00130">
    <property type="entry name" value="PAS"/>
    <property type="match status" value="1"/>
</dbReference>
<feature type="region of interest" description="Disordered" evidence="10">
    <location>
        <begin position="1572"/>
        <end position="1607"/>
    </location>
</feature>
<dbReference type="InterPro" id="IPR001789">
    <property type="entry name" value="Sig_transdc_resp-reg_receiver"/>
</dbReference>
<dbReference type="Gene3D" id="3.30.450.20">
    <property type="entry name" value="PAS domain"/>
    <property type="match status" value="1"/>
</dbReference>
<protein>
    <recommendedName>
        <fullName evidence="1">non-specific serine/threonine protein kinase</fullName>
        <ecNumber evidence="1">2.7.11.1</ecNumber>
    </recommendedName>
</protein>
<evidence type="ECO:0000259" key="11">
    <source>
        <dbReference type="PROSITE" id="PS50011"/>
    </source>
</evidence>
<feature type="region of interest" description="Disordered" evidence="10">
    <location>
        <begin position="675"/>
        <end position="718"/>
    </location>
</feature>